<accession>A0ABD2PSP2</accession>
<evidence type="ECO:0000313" key="2">
    <source>
        <dbReference type="Proteomes" id="UP001626550"/>
    </source>
</evidence>
<name>A0ABD2PSP2_9PLAT</name>
<keyword evidence="2" id="KW-1185">Reference proteome</keyword>
<evidence type="ECO:0000313" key="1">
    <source>
        <dbReference type="EMBL" id="KAL3309922.1"/>
    </source>
</evidence>
<gene>
    <name evidence="1" type="ORF">Ciccas_011524</name>
</gene>
<dbReference type="EMBL" id="JBJKFK010003424">
    <property type="protein sequence ID" value="KAL3309922.1"/>
    <property type="molecule type" value="Genomic_DNA"/>
</dbReference>
<reference evidence="1 2" key="1">
    <citation type="submission" date="2024-11" db="EMBL/GenBank/DDBJ databases">
        <title>Adaptive evolution of stress response genes in parasites aligns with host niche diversity.</title>
        <authorList>
            <person name="Hahn C."/>
            <person name="Resl P."/>
        </authorList>
    </citation>
    <scope>NUCLEOTIDE SEQUENCE [LARGE SCALE GENOMIC DNA]</scope>
    <source>
        <strain evidence="1">EGGRZ-B1_66</strain>
        <tissue evidence="1">Body</tissue>
    </source>
</reference>
<organism evidence="1 2">
    <name type="scientific">Cichlidogyrus casuarinus</name>
    <dbReference type="NCBI Taxonomy" id="1844966"/>
    <lineage>
        <taxon>Eukaryota</taxon>
        <taxon>Metazoa</taxon>
        <taxon>Spiralia</taxon>
        <taxon>Lophotrochozoa</taxon>
        <taxon>Platyhelminthes</taxon>
        <taxon>Monogenea</taxon>
        <taxon>Monopisthocotylea</taxon>
        <taxon>Dactylogyridea</taxon>
        <taxon>Ancyrocephalidae</taxon>
        <taxon>Cichlidogyrus</taxon>
    </lineage>
</organism>
<protein>
    <submittedName>
        <fullName evidence="1">Uncharacterized protein</fullName>
    </submittedName>
</protein>
<sequence>MILFFKRTVINIKQSSQELVSITRISHEENLNTEHAIDLAEEFGKRLEEYQSRIHSLVDQFLKFQRVIINMRGIMNFQIYRWFEAGYNKLPVIEATYTHGLSPNQGFPQSLSWSAGVEKFRLEHPEPSSEDLMACEDLIECICEDGIREQASKLLERAKKLWSLLSEGTSATVSDFNLSVNSRTRPRDPWKNHDCQGSSELAPETRAIVEKFAEAFHSSETSGFNEDVETFEDGKDFNFEWADAAVKEQESDNDPMRYVVLVSYQAFSEYADFDRRISEEINRKYRLLKSSS</sequence>
<proteinExistence type="predicted"/>
<comment type="caution">
    <text evidence="1">The sequence shown here is derived from an EMBL/GenBank/DDBJ whole genome shotgun (WGS) entry which is preliminary data.</text>
</comment>
<dbReference type="AlphaFoldDB" id="A0ABD2PSP2"/>
<dbReference type="Proteomes" id="UP001626550">
    <property type="component" value="Unassembled WGS sequence"/>
</dbReference>